<evidence type="ECO:0000313" key="2">
    <source>
        <dbReference type="EMBL" id="RKT51790.1"/>
    </source>
</evidence>
<dbReference type="Proteomes" id="UP000282084">
    <property type="component" value="Unassembled WGS sequence"/>
</dbReference>
<feature type="domain" description="DUF1707" evidence="1">
    <location>
        <begin position="8"/>
        <end position="58"/>
    </location>
</feature>
<reference evidence="2 3" key="1">
    <citation type="submission" date="2018-10" db="EMBL/GenBank/DDBJ databases">
        <title>Sequencing the genomes of 1000 actinobacteria strains.</title>
        <authorList>
            <person name="Klenk H.-P."/>
        </authorList>
    </citation>
    <scope>NUCLEOTIDE SEQUENCE [LARGE SCALE GENOMIC DNA]</scope>
    <source>
        <strain evidence="2 3">DSM 43800</strain>
    </source>
</reference>
<protein>
    <submittedName>
        <fullName evidence="2">Uncharacterized protein DUF1707</fullName>
    </submittedName>
</protein>
<dbReference type="PANTHER" id="PTHR40763:SF5">
    <property type="entry name" value="MEMBRANE PROTEIN"/>
    <property type="match status" value="1"/>
</dbReference>
<organism evidence="2 3">
    <name type="scientific">Saccharothrix australiensis</name>
    <dbReference type="NCBI Taxonomy" id="2072"/>
    <lineage>
        <taxon>Bacteria</taxon>
        <taxon>Bacillati</taxon>
        <taxon>Actinomycetota</taxon>
        <taxon>Actinomycetes</taxon>
        <taxon>Pseudonocardiales</taxon>
        <taxon>Pseudonocardiaceae</taxon>
        <taxon>Saccharothrix</taxon>
    </lineage>
</organism>
<comment type="caution">
    <text evidence="2">The sequence shown here is derived from an EMBL/GenBank/DDBJ whole genome shotgun (WGS) entry which is preliminary data.</text>
</comment>
<dbReference type="AlphaFoldDB" id="A0A495VS95"/>
<dbReference type="InterPro" id="IPR012551">
    <property type="entry name" value="DUF1707_SHOCT-like"/>
</dbReference>
<evidence type="ECO:0000313" key="3">
    <source>
        <dbReference type="Proteomes" id="UP000282084"/>
    </source>
</evidence>
<proteinExistence type="predicted"/>
<dbReference type="RefSeq" id="WP_121000874.1">
    <property type="nucleotide sequence ID" value="NZ_RBXO01000001.1"/>
</dbReference>
<sequence>MTDPRQWRVSDAEREHVVGVLQKAIGRGLLTLDEFTERADTALAARTRAELNSVLLDLTGVVHSEQHAHPVAAEEQVELRSTLSTVRRKGMWLVPRSMVVRNRMGTTELDFREATITHPVVDVELDVAGGAVKLTLPEGATVNTDGVQVSLGTVKDKVGGGGGRPHFVVHGSVTAGSLEVKRKKGWLRNA</sequence>
<name>A0A495VS95_9PSEU</name>
<accession>A0A495VS95</accession>
<dbReference type="PANTHER" id="PTHR40763">
    <property type="entry name" value="MEMBRANE PROTEIN-RELATED"/>
    <property type="match status" value="1"/>
</dbReference>
<gene>
    <name evidence="2" type="ORF">C8E97_0275</name>
</gene>
<dbReference type="EMBL" id="RBXO01000001">
    <property type="protein sequence ID" value="RKT51790.1"/>
    <property type="molecule type" value="Genomic_DNA"/>
</dbReference>
<dbReference type="Pfam" id="PF08044">
    <property type="entry name" value="DUF1707"/>
    <property type="match status" value="1"/>
</dbReference>
<keyword evidence="3" id="KW-1185">Reference proteome</keyword>
<evidence type="ECO:0000259" key="1">
    <source>
        <dbReference type="Pfam" id="PF08044"/>
    </source>
</evidence>
<dbReference type="OrthoDB" id="4772576at2"/>